<dbReference type="InterPro" id="IPR043502">
    <property type="entry name" value="DNA/RNA_pol_sf"/>
</dbReference>
<feature type="domain" description="Chromo" evidence="1">
    <location>
        <begin position="447"/>
        <end position="504"/>
    </location>
</feature>
<dbReference type="InterPro" id="IPR036397">
    <property type="entry name" value="RNaseH_sf"/>
</dbReference>
<organism evidence="3 4">
    <name type="scientific">Phytophthora lilii</name>
    <dbReference type="NCBI Taxonomy" id="2077276"/>
    <lineage>
        <taxon>Eukaryota</taxon>
        <taxon>Sar</taxon>
        <taxon>Stramenopiles</taxon>
        <taxon>Oomycota</taxon>
        <taxon>Peronosporomycetes</taxon>
        <taxon>Peronosporales</taxon>
        <taxon>Peronosporaceae</taxon>
        <taxon>Phytophthora</taxon>
    </lineage>
</organism>
<dbReference type="PROSITE" id="PS50013">
    <property type="entry name" value="CHROMO_2"/>
    <property type="match status" value="1"/>
</dbReference>
<gene>
    <name evidence="3" type="ORF">Plil01_000959100</name>
</gene>
<dbReference type="InterPro" id="IPR016197">
    <property type="entry name" value="Chromo-like_dom_sf"/>
</dbReference>
<dbReference type="SUPFAM" id="SSF53098">
    <property type="entry name" value="Ribonuclease H-like"/>
    <property type="match status" value="1"/>
</dbReference>
<dbReference type="GO" id="GO:0015074">
    <property type="term" value="P:DNA integration"/>
    <property type="evidence" value="ECO:0007669"/>
    <property type="project" value="InterPro"/>
</dbReference>
<keyword evidence="4" id="KW-1185">Reference proteome</keyword>
<dbReference type="AlphaFoldDB" id="A0A9W6WZS5"/>
<dbReference type="SUPFAM" id="SSF56672">
    <property type="entry name" value="DNA/RNA polymerases"/>
    <property type="match status" value="1"/>
</dbReference>
<dbReference type="Gene3D" id="3.30.420.10">
    <property type="entry name" value="Ribonuclease H-like superfamily/Ribonuclease H"/>
    <property type="match status" value="1"/>
</dbReference>
<dbReference type="PROSITE" id="PS50994">
    <property type="entry name" value="INTEGRASE"/>
    <property type="match status" value="1"/>
</dbReference>
<protein>
    <submittedName>
        <fullName evidence="3">Unnamed protein product</fullName>
    </submittedName>
</protein>
<dbReference type="SUPFAM" id="SSF54160">
    <property type="entry name" value="Chromo domain-like"/>
    <property type="match status" value="1"/>
</dbReference>
<dbReference type="OrthoDB" id="6621683at2759"/>
<evidence type="ECO:0000259" key="2">
    <source>
        <dbReference type="PROSITE" id="PS50994"/>
    </source>
</evidence>
<reference evidence="3" key="1">
    <citation type="submission" date="2023-04" db="EMBL/GenBank/DDBJ databases">
        <title>Phytophthora lilii NBRC 32176.</title>
        <authorList>
            <person name="Ichikawa N."/>
            <person name="Sato H."/>
            <person name="Tonouchi N."/>
        </authorList>
    </citation>
    <scope>NUCLEOTIDE SEQUENCE</scope>
    <source>
        <strain evidence="3">NBRC 32176</strain>
    </source>
</reference>
<evidence type="ECO:0000313" key="3">
    <source>
        <dbReference type="EMBL" id="GMF23679.1"/>
    </source>
</evidence>
<dbReference type="PANTHER" id="PTHR33206">
    <property type="entry name" value="PROTEIN CBG10425"/>
    <property type="match status" value="1"/>
</dbReference>
<dbReference type="InterPro" id="IPR000953">
    <property type="entry name" value="Chromo/chromo_shadow_dom"/>
</dbReference>
<dbReference type="InterPro" id="IPR001584">
    <property type="entry name" value="Integrase_cat-core"/>
</dbReference>
<dbReference type="GO" id="GO:0003676">
    <property type="term" value="F:nucleic acid binding"/>
    <property type="evidence" value="ECO:0007669"/>
    <property type="project" value="InterPro"/>
</dbReference>
<name>A0A9W6WZS5_9STRA</name>
<sequence>MEITKTYSVIKANSHKAFAPFMEAVSNARREGDVDKSKAMIAEMMKLSSDKAIKNKIEHFTFHGLEALNDAWEITMKKRRLNFKNLIHLSIAIYQLAKLRMLQVYYDCIDFYFDRTDFQYQEMDTDSAYIAFSCDIPFQDCIKPELRNHYKEHKYDWFPRDYNTEVAKFDRTPGLFKDEWSGDAMVSLSSKNYICYLPDETYKVKVSAKGVQQGRGRNEDVLNPNGSETVVRDRTTLQDRHSTLSRAEDDLMDSKSLHIILIPGKWILLSRKKRPILTAININSRLGYAKLLPNKTVAAVLSRIKTFVRLNTVNILRSDNGSEFMNAQAQAFFKSKKIDHCNNEPGDHGTMGKIERFNRTFKQRLTRISPKKITHKLVSDIFENYNSTFHQSIGMTPNEAKDKVMESELKHNQKKPDLIENEMEIGSNVLYRLKKQTFDKEATRWSKAVYKIVDHKSMRSGKFKYLVQWVSNEPDSWEPQDNLRLVNKNRKSTLENEYWARKNK</sequence>
<accession>A0A9W6WZS5</accession>
<feature type="domain" description="Integrase catalytic" evidence="2">
    <location>
        <begin position="237"/>
        <end position="405"/>
    </location>
</feature>
<dbReference type="EMBL" id="BSXW01000484">
    <property type="protein sequence ID" value="GMF23679.1"/>
    <property type="molecule type" value="Genomic_DNA"/>
</dbReference>
<evidence type="ECO:0000259" key="1">
    <source>
        <dbReference type="PROSITE" id="PS50013"/>
    </source>
</evidence>
<comment type="caution">
    <text evidence="3">The sequence shown here is derived from an EMBL/GenBank/DDBJ whole genome shotgun (WGS) entry which is preliminary data.</text>
</comment>
<dbReference type="Proteomes" id="UP001165083">
    <property type="component" value="Unassembled WGS sequence"/>
</dbReference>
<dbReference type="InterPro" id="IPR012337">
    <property type="entry name" value="RNaseH-like_sf"/>
</dbReference>
<dbReference type="Gene3D" id="2.40.50.40">
    <property type="match status" value="1"/>
</dbReference>
<proteinExistence type="predicted"/>
<dbReference type="CDD" id="cd00024">
    <property type="entry name" value="CD_CSD"/>
    <property type="match status" value="1"/>
</dbReference>
<evidence type="ECO:0000313" key="4">
    <source>
        <dbReference type="Proteomes" id="UP001165083"/>
    </source>
</evidence>
<dbReference type="PANTHER" id="PTHR33206:SF1">
    <property type="entry name" value="DNA-DIRECTED DNA POLYMERASE"/>
    <property type="match status" value="1"/>
</dbReference>